<gene>
    <name evidence="2" type="ORF">XENORESO_006352</name>
</gene>
<dbReference type="EMBL" id="JAHRIM010092248">
    <property type="protein sequence ID" value="MEQ2277695.1"/>
    <property type="molecule type" value="Genomic_DNA"/>
</dbReference>
<proteinExistence type="predicted"/>
<feature type="coiled-coil region" evidence="1">
    <location>
        <begin position="105"/>
        <end position="135"/>
    </location>
</feature>
<accession>A0ABV0X773</accession>
<evidence type="ECO:0000313" key="2">
    <source>
        <dbReference type="EMBL" id="MEQ2277695.1"/>
    </source>
</evidence>
<protein>
    <submittedName>
        <fullName evidence="2">Uncharacterized protein</fullName>
    </submittedName>
</protein>
<evidence type="ECO:0000256" key="1">
    <source>
        <dbReference type="SAM" id="Coils"/>
    </source>
</evidence>
<evidence type="ECO:0000313" key="3">
    <source>
        <dbReference type="Proteomes" id="UP001444071"/>
    </source>
</evidence>
<reference evidence="2 3" key="1">
    <citation type="submission" date="2021-06" db="EMBL/GenBank/DDBJ databases">
        <authorList>
            <person name="Palmer J.M."/>
        </authorList>
    </citation>
    <scope>NUCLEOTIDE SEQUENCE [LARGE SCALE GENOMIC DNA]</scope>
    <source>
        <strain evidence="2 3">XR_2019</strain>
        <tissue evidence="2">Muscle</tissue>
    </source>
</reference>
<feature type="coiled-coil region" evidence="1">
    <location>
        <begin position="184"/>
        <end position="214"/>
    </location>
</feature>
<sequence length="215" mass="23838">MQGRAVRLLPAEQGTVQIVAPHPTSPLTSQSSGGGCTGVYKNPVLCFLIYFFTVDHPSFSHSRTVMAAVSSVRNGGAAGTKTTKGLFLICTLLCLICSTSSLLDKEKLMENKALFQKAKQQLERLKDKQEDSTHSDLLSDYIDLIDPWTTLVKQYAGEFPEVLSLLQKTDVAMKKTKAFVDKKNDDIGLQIKELEKKIKQAENLINFLEEQQAEL</sequence>
<keyword evidence="1" id="KW-0175">Coiled coil</keyword>
<comment type="caution">
    <text evidence="2">The sequence shown here is derived from an EMBL/GenBank/DDBJ whole genome shotgun (WGS) entry which is preliminary data.</text>
</comment>
<organism evidence="2 3">
    <name type="scientific">Xenotaenia resolanae</name>
    <dbReference type="NCBI Taxonomy" id="208358"/>
    <lineage>
        <taxon>Eukaryota</taxon>
        <taxon>Metazoa</taxon>
        <taxon>Chordata</taxon>
        <taxon>Craniata</taxon>
        <taxon>Vertebrata</taxon>
        <taxon>Euteleostomi</taxon>
        <taxon>Actinopterygii</taxon>
        <taxon>Neopterygii</taxon>
        <taxon>Teleostei</taxon>
        <taxon>Neoteleostei</taxon>
        <taxon>Acanthomorphata</taxon>
        <taxon>Ovalentaria</taxon>
        <taxon>Atherinomorphae</taxon>
        <taxon>Cyprinodontiformes</taxon>
        <taxon>Goodeidae</taxon>
        <taxon>Xenotaenia</taxon>
    </lineage>
</organism>
<name>A0ABV0X773_9TELE</name>
<dbReference type="Proteomes" id="UP001444071">
    <property type="component" value="Unassembled WGS sequence"/>
</dbReference>
<keyword evidence="3" id="KW-1185">Reference proteome</keyword>